<sequence length="218" mass="25763">MESIKKIIFTEFLNYDYEIILNQGTIFVFKHKVFDDFWAVCYEKFDLSLQHDMYETVIKVIADLYPCAKKNTSLLVLSDLNKEYLSTDEIVELEKDPFFFKKYVLPYSEELSQKLQYLLISHNAKSISDLIMLQESFNALIEEIDYGMYHLLYCIAHKLPFIPIKAEQKTMQQRDLFLSDSDEISALNEVLSINGNVQSVYEQLKLKIEQECYEQHKD</sequence>
<accession>A0A1T4VHB3</accession>
<dbReference type="InterPro" id="IPR046905">
    <property type="entry name" value="ABC-3C_MC1"/>
</dbReference>
<dbReference type="Pfam" id="PF20289">
    <property type="entry name" value="MComp1"/>
    <property type="match status" value="1"/>
</dbReference>
<dbReference type="RefSeq" id="WP_078928954.1">
    <property type="nucleotide sequence ID" value="NZ_FUXX01000025.1"/>
</dbReference>
<evidence type="ECO:0000313" key="1">
    <source>
        <dbReference type="EMBL" id="SKA64350.1"/>
    </source>
</evidence>
<proteinExistence type="predicted"/>
<dbReference type="Proteomes" id="UP000242432">
    <property type="component" value="Unassembled WGS sequence"/>
</dbReference>
<protein>
    <submittedName>
        <fullName evidence="1">Uncharacterized protein</fullName>
    </submittedName>
</protein>
<organism evidence="1 2">
    <name type="scientific">Succinivibrio dextrinosolvens DSM 3072</name>
    <dbReference type="NCBI Taxonomy" id="1123324"/>
    <lineage>
        <taxon>Bacteria</taxon>
        <taxon>Pseudomonadati</taxon>
        <taxon>Pseudomonadota</taxon>
        <taxon>Gammaproteobacteria</taxon>
        <taxon>Aeromonadales</taxon>
        <taxon>Succinivibrionaceae</taxon>
        <taxon>Succinivibrio</taxon>
    </lineage>
</organism>
<evidence type="ECO:0000313" key="2">
    <source>
        <dbReference type="Proteomes" id="UP000242432"/>
    </source>
</evidence>
<gene>
    <name evidence="1" type="ORF">SAMN02745213_01525</name>
</gene>
<reference evidence="2" key="1">
    <citation type="submission" date="2017-02" db="EMBL/GenBank/DDBJ databases">
        <authorList>
            <person name="Varghese N."/>
            <person name="Submissions S."/>
        </authorList>
    </citation>
    <scope>NUCLEOTIDE SEQUENCE [LARGE SCALE GENOMIC DNA]</scope>
    <source>
        <strain evidence="2">DSM 3072</strain>
    </source>
</reference>
<dbReference type="AlphaFoldDB" id="A0A1T4VHB3"/>
<dbReference type="EMBL" id="FUXX01000025">
    <property type="protein sequence ID" value="SKA64350.1"/>
    <property type="molecule type" value="Genomic_DNA"/>
</dbReference>
<name>A0A1T4VHB3_9GAMM</name>
<keyword evidence="2" id="KW-1185">Reference proteome</keyword>